<sequence length="152" mass="15867">GGRGGFRDGRGGGGRGRGGHGPSTNGGIWRSKVTCFGCRGVGHTLRDCRVAKGGAAGSVRGEKTCYNCGSREHTASACAEKWTNYAHAKCFVCGETGHLSRSCGKNANGVYINGGCCKICRAKDHLVKDCPHKGDSCIRCGERGHFAAQCTK</sequence>
<dbReference type="PROSITE" id="PS50158">
    <property type="entry name" value="ZF_CCHC"/>
    <property type="match status" value="2"/>
</dbReference>
<dbReference type="GO" id="GO:0005730">
    <property type="term" value="C:nucleolus"/>
    <property type="evidence" value="ECO:0007669"/>
    <property type="project" value="TreeGrafter"/>
</dbReference>
<proteinExistence type="predicted"/>
<gene>
    <name evidence="4" type="ORF">BE221DRAFT_56059</name>
</gene>
<evidence type="ECO:0000256" key="1">
    <source>
        <dbReference type="PROSITE-ProRule" id="PRU00047"/>
    </source>
</evidence>
<evidence type="ECO:0000313" key="4">
    <source>
        <dbReference type="EMBL" id="OUS47455.1"/>
    </source>
</evidence>
<protein>
    <recommendedName>
        <fullName evidence="3">CCHC-type domain-containing protein</fullName>
    </recommendedName>
</protein>
<dbReference type="PANTHER" id="PTHR46242:SF1">
    <property type="entry name" value="ZINC FINGER CCHC DOMAIN-CONTAINING PROTEIN 9"/>
    <property type="match status" value="1"/>
</dbReference>
<dbReference type="Pfam" id="PF00098">
    <property type="entry name" value="zf-CCHC"/>
    <property type="match status" value="3"/>
</dbReference>
<dbReference type="AlphaFoldDB" id="A0A1Y5IKH1"/>
<dbReference type="SMART" id="SM00343">
    <property type="entry name" value="ZnF_C2HC"/>
    <property type="match status" value="5"/>
</dbReference>
<organism evidence="4">
    <name type="scientific">Ostreococcus tauri</name>
    <name type="common">Marine green alga</name>
    <dbReference type="NCBI Taxonomy" id="70448"/>
    <lineage>
        <taxon>Eukaryota</taxon>
        <taxon>Viridiplantae</taxon>
        <taxon>Chlorophyta</taxon>
        <taxon>Mamiellophyceae</taxon>
        <taxon>Mamiellales</taxon>
        <taxon>Bathycoccaceae</taxon>
        <taxon>Ostreococcus</taxon>
    </lineage>
</organism>
<feature type="domain" description="CCHC-type" evidence="3">
    <location>
        <begin position="89"/>
        <end position="103"/>
    </location>
</feature>
<keyword evidence="1" id="KW-0863">Zinc-finger</keyword>
<dbReference type="Gene3D" id="4.10.60.10">
    <property type="entry name" value="Zinc finger, CCHC-type"/>
    <property type="match status" value="3"/>
</dbReference>
<accession>A0A1Y5IKH1</accession>
<feature type="non-terminal residue" evidence="4">
    <location>
        <position position="152"/>
    </location>
</feature>
<feature type="non-terminal residue" evidence="4">
    <location>
        <position position="1"/>
    </location>
</feature>
<dbReference type="eggNOG" id="KOG4400">
    <property type="taxonomic scope" value="Eukaryota"/>
</dbReference>
<dbReference type="PANTHER" id="PTHR46242">
    <property type="entry name" value="ZINC FINGER CCHC DOMAIN-CONTAINING PROTEIN 9 ZCCHC9"/>
    <property type="match status" value="1"/>
</dbReference>
<dbReference type="Proteomes" id="UP000195557">
    <property type="component" value="Unassembled WGS sequence"/>
</dbReference>
<reference evidence="4" key="1">
    <citation type="submission" date="2017-04" db="EMBL/GenBank/DDBJ databases">
        <title>Population genomics of picophytoplankton unveils novel chromosome hypervariability.</title>
        <authorList>
            <consortium name="DOE Joint Genome Institute"/>
            <person name="Blanc-Mathieu R."/>
            <person name="Krasovec M."/>
            <person name="Hebrard M."/>
            <person name="Yau S."/>
            <person name="Desgranges E."/>
            <person name="Martin J."/>
            <person name="Schackwitz W."/>
            <person name="Kuo A."/>
            <person name="Salin G."/>
            <person name="Donnadieu C."/>
            <person name="Desdevises Y."/>
            <person name="Sanchez-Ferandin S."/>
            <person name="Moreau H."/>
            <person name="Rivals E."/>
            <person name="Grigoriev I.V."/>
            <person name="Grimsley N."/>
            <person name="Eyre-Walker A."/>
            <person name="Piganeau G."/>
        </authorList>
    </citation>
    <scope>NUCLEOTIDE SEQUENCE [LARGE SCALE GENOMIC DNA]</scope>
    <source>
        <strain evidence="4">RCC 1115</strain>
    </source>
</reference>
<dbReference type="GO" id="GO:0008270">
    <property type="term" value="F:zinc ion binding"/>
    <property type="evidence" value="ECO:0007669"/>
    <property type="project" value="UniProtKB-KW"/>
</dbReference>
<keyword evidence="1" id="KW-0479">Metal-binding</keyword>
<dbReference type="InterPro" id="IPR001878">
    <property type="entry name" value="Znf_CCHC"/>
</dbReference>
<feature type="domain" description="CCHC-type" evidence="3">
    <location>
        <begin position="137"/>
        <end position="152"/>
    </location>
</feature>
<feature type="compositionally biased region" description="Basic and acidic residues" evidence="2">
    <location>
        <begin position="1"/>
        <end position="10"/>
    </location>
</feature>
<dbReference type="EMBL" id="KZ155778">
    <property type="protein sequence ID" value="OUS47455.1"/>
    <property type="molecule type" value="Genomic_DNA"/>
</dbReference>
<dbReference type="InterPro" id="IPR042246">
    <property type="entry name" value="ZCCHC9"/>
</dbReference>
<name>A0A1Y5IKH1_OSTTA</name>
<evidence type="ECO:0000259" key="3">
    <source>
        <dbReference type="PROSITE" id="PS50158"/>
    </source>
</evidence>
<dbReference type="SUPFAM" id="SSF57756">
    <property type="entry name" value="Retrovirus zinc finger-like domains"/>
    <property type="match status" value="2"/>
</dbReference>
<dbReference type="GO" id="GO:0003676">
    <property type="term" value="F:nucleic acid binding"/>
    <property type="evidence" value="ECO:0007669"/>
    <property type="project" value="InterPro"/>
</dbReference>
<feature type="region of interest" description="Disordered" evidence="2">
    <location>
        <begin position="1"/>
        <end position="25"/>
    </location>
</feature>
<evidence type="ECO:0000256" key="2">
    <source>
        <dbReference type="SAM" id="MobiDB-lite"/>
    </source>
</evidence>
<keyword evidence="1" id="KW-0862">Zinc</keyword>
<feature type="compositionally biased region" description="Gly residues" evidence="2">
    <location>
        <begin position="11"/>
        <end position="21"/>
    </location>
</feature>
<dbReference type="InterPro" id="IPR036875">
    <property type="entry name" value="Znf_CCHC_sf"/>
</dbReference>